<evidence type="ECO:0000313" key="2">
    <source>
        <dbReference type="Proteomes" id="UP000007151"/>
    </source>
</evidence>
<reference evidence="1 2" key="1">
    <citation type="journal article" date="2011" name="Cell">
        <title>The monarch butterfly genome yields insights into long-distance migration.</title>
        <authorList>
            <person name="Zhan S."/>
            <person name="Merlin C."/>
            <person name="Boore J.L."/>
            <person name="Reppert S.M."/>
        </authorList>
    </citation>
    <scope>NUCLEOTIDE SEQUENCE [LARGE SCALE GENOMIC DNA]</scope>
    <source>
        <strain evidence="1">F-2</strain>
    </source>
</reference>
<sequence>MKLSVKFDEREELDGISQGRNIISSNFFAISYCDVCRPIIDSSMYLTFSFPCLLKVWSWPKADRAFMTSDQTISLVASCNRSKSMSPNLYCRRILDFIFGE</sequence>
<organism evidence="1 2">
    <name type="scientific">Danaus plexippus plexippus</name>
    <dbReference type="NCBI Taxonomy" id="278856"/>
    <lineage>
        <taxon>Eukaryota</taxon>
        <taxon>Metazoa</taxon>
        <taxon>Ecdysozoa</taxon>
        <taxon>Arthropoda</taxon>
        <taxon>Hexapoda</taxon>
        <taxon>Insecta</taxon>
        <taxon>Pterygota</taxon>
        <taxon>Neoptera</taxon>
        <taxon>Endopterygota</taxon>
        <taxon>Lepidoptera</taxon>
        <taxon>Glossata</taxon>
        <taxon>Ditrysia</taxon>
        <taxon>Papilionoidea</taxon>
        <taxon>Nymphalidae</taxon>
        <taxon>Danainae</taxon>
        <taxon>Danaini</taxon>
        <taxon>Danaina</taxon>
        <taxon>Danaus</taxon>
        <taxon>Danaus</taxon>
    </lineage>
</organism>
<feature type="non-terminal residue" evidence="1">
    <location>
        <position position="101"/>
    </location>
</feature>
<dbReference type="KEGG" id="dpl:KGM_214806A"/>
<proteinExistence type="predicted"/>
<dbReference type="Proteomes" id="UP000007151">
    <property type="component" value="Unassembled WGS sequence"/>
</dbReference>
<dbReference type="EMBL" id="AGBW02009331">
    <property type="protein sequence ID" value="OWR51073.1"/>
    <property type="molecule type" value="Genomic_DNA"/>
</dbReference>
<keyword evidence="2" id="KW-1185">Reference proteome</keyword>
<gene>
    <name evidence="1" type="ORF">KGM_214806A</name>
</gene>
<dbReference type="InParanoid" id="A0A212FBH8"/>
<comment type="caution">
    <text evidence="1">The sequence shown here is derived from an EMBL/GenBank/DDBJ whole genome shotgun (WGS) entry which is preliminary data.</text>
</comment>
<name>A0A212FBH8_DANPL</name>
<accession>A0A212FBH8</accession>
<protein>
    <submittedName>
        <fullName evidence="1">Peptide transporter family 1 like protein</fullName>
    </submittedName>
</protein>
<evidence type="ECO:0000313" key="1">
    <source>
        <dbReference type="EMBL" id="OWR51073.1"/>
    </source>
</evidence>
<dbReference type="AlphaFoldDB" id="A0A212FBH8"/>